<feature type="region of interest" description="Disordered" evidence="13">
    <location>
        <begin position="446"/>
        <end position="466"/>
    </location>
</feature>
<dbReference type="InterPro" id="IPR014001">
    <property type="entry name" value="Helicase_ATP-bd"/>
</dbReference>
<accession>A0A4Q9N542</accession>
<dbReference type="Pfam" id="PF23681">
    <property type="entry name" value="CTT_SPB4"/>
    <property type="match status" value="1"/>
</dbReference>
<dbReference type="Pfam" id="PF13959">
    <property type="entry name" value="CTE_SPB4"/>
    <property type="match status" value="1"/>
</dbReference>
<dbReference type="SMART" id="SM00490">
    <property type="entry name" value="HELICc"/>
    <property type="match status" value="1"/>
</dbReference>
<keyword evidence="7 11" id="KW-0067">ATP-binding</keyword>
<feature type="domain" description="Helicase C-terminal" evidence="15">
    <location>
        <begin position="295"/>
        <end position="461"/>
    </location>
</feature>
<dbReference type="SMART" id="SM00487">
    <property type="entry name" value="DEXDc"/>
    <property type="match status" value="1"/>
</dbReference>
<name>A0A4Q9N542_9APHY</name>
<keyword evidence="2" id="KW-0690">Ribosome biogenesis</keyword>
<reference evidence="16" key="1">
    <citation type="submission" date="2019-01" db="EMBL/GenBank/DDBJ databases">
        <title>Draft genome sequences of three monokaryotic isolates of the white-rot basidiomycete fungus Dichomitus squalens.</title>
        <authorList>
            <consortium name="DOE Joint Genome Institute"/>
            <person name="Lopez S.C."/>
            <person name="Andreopoulos B."/>
            <person name="Pangilinan J."/>
            <person name="Lipzen A."/>
            <person name="Riley R."/>
            <person name="Ahrendt S."/>
            <person name="Ng V."/>
            <person name="Barry K."/>
            <person name="Daum C."/>
            <person name="Grigoriev I.V."/>
            <person name="Hilden K.S."/>
            <person name="Makela M.R."/>
            <person name="de Vries R.P."/>
        </authorList>
    </citation>
    <scope>NUCLEOTIDE SEQUENCE [LARGE SCALE GENOMIC DNA]</scope>
    <source>
        <strain evidence="16">OM18370.1</strain>
    </source>
</reference>
<dbReference type="PROSITE" id="PS51192">
    <property type="entry name" value="HELICASE_ATP_BIND_1"/>
    <property type="match status" value="1"/>
</dbReference>
<evidence type="ECO:0000256" key="2">
    <source>
        <dbReference type="ARBA" id="ARBA00022517"/>
    </source>
</evidence>
<dbReference type="GO" id="GO:0005524">
    <property type="term" value="F:ATP binding"/>
    <property type="evidence" value="ECO:0007669"/>
    <property type="project" value="UniProtKB-UniRule"/>
</dbReference>
<evidence type="ECO:0000256" key="9">
    <source>
        <dbReference type="ARBA" id="ARBA00023054"/>
    </source>
</evidence>
<evidence type="ECO:0000256" key="4">
    <source>
        <dbReference type="ARBA" id="ARBA00022741"/>
    </source>
</evidence>
<comment type="similarity">
    <text evidence="10">Belongs to the DEAD box helicase family. DDX55/SPB4 subfamily.</text>
</comment>
<gene>
    <name evidence="16" type="ORF">BD311DRAFT_860260</name>
</gene>
<evidence type="ECO:0000256" key="1">
    <source>
        <dbReference type="ARBA" id="ARBA00004604"/>
    </source>
</evidence>
<dbReference type="InterPro" id="IPR001650">
    <property type="entry name" value="Helicase_C-like"/>
</dbReference>
<evidence type="ECO:0000259" key="14">
    <source>
        <dbReference type="PROSITE" id="PS51192"/>
    </source>
</evidence>
<keyword evidence="6 11" id="KW-0347">Helicase</keyword>
<comment type="catalytic activity">
    <reaction evidence="12">
        <text>ATP + H2O = ADP + phosphate + H(+)</text>
        <dbReference type="Rhea" id="RHEA:13065"/>
        <dbReference type="ChEBI" id="CHEBI:15377"/>
        <dbReference type="ChEBI" id="CHEBI:15378"/>
        <dbReference type="ChEBI" id="CHEBI:30616"/>
        <dbReference type="ChEBI" id="CHEBI:43474"/>
        <dbReference type="ChEBI" id="CHEBI:456216"/>
        <dbReference type="EC" id="3.6.4.13"/>
    </reaction>
</comment>
<dbReference type="EMBL" id="ML143386">
    <property type="protein sequence ID" value="TBU35774.1"/>
    <property type="molecule type" value="Genomic_DNA"/>
</dbReference>
<feature type="compositionally biased region" description="Basic and acidic residues" evidence="13">
    <location>
        <begin position="576"/>
        <end position="588"/>
    </location>
</feature>
<dbReference type="Pfam" id="PF00270">
    <property type="entry name" value="DEAD"/>
    <property type="match status" value="1"/>
</dbReference>
<dbReference type="Gene3D" id="3.40.50.300">
    <property type="entry name" value="P-loop containing nucleotide triphosphate hydrolases"/>
    <property type="match status" value="2"/>
</dbReference>
<dbReference type="GO" id="GO:0005730">
    <property type="term" value="C:nucleolus"/>
    <property type="evidence" value="ECO:0007669"/>
    <property type="project" value="UniProtKB-SubCell"/>
</dbReference>
<comment type="subcellular location">
    <subcellularLocation>
        <location evidence="1">Nucleus</location>
        <location evidence="1">Nucleolus</location>
    </subcellularLocation>
</comment>
<evidence type="ECO:0000259" key="15">
    <source>
        <dbReference type="PROSITE" id="PS51194"/>
    </source>
</evidence>
<dbReference type="CDD" id="cd18787">
    <property type="entry name" value="SF2_C_DEAD"/>
    <property type="match status" value="1"/>
</dbReference>
<dbReference type="PROSITE" id="PS00039">
    <property type="entry name" value="DEAD_ATP_HELICASE"/>
    <property type="match status" value="1"/>
</dbReference>
<dbReference type="Proteomes" id="UP000292957">
    <property type="component" value="Unassembled WGS sequence"/>
</dbReference>
<dbReference type="PANTHER" id="PTHR24031">
    <property type="entry name" value="RNA HELICASE"/>
    <property type="match status" value="1"/>
</dbReference>
<evidence type="ECO:0000256" key="8">
    <source>
        <dbReference type="ARBA" id="ARBA00022884"/>
    </source>
</evidence>
<dbReference type="AlphaFoldDB" id="A0A4Q9N542"/>
<evidence type="ECO:0000313" key="16">
    <source>
        <dbReference type="EMBL" id="TBU35774.1"/>
    </source>
</evidence>
<evidence type="ECO:0000256" key="6">
    <source>
        <dbReference type="ARBA" id="ARBA00022806"/>
    </source>
</evidence>
<comment type="domain">
    <text evidence="12">The Q motif is unique to and characteristic of the DEAD box family of RNA helicases and controls ATP binding and hydrolysis.</text>
</comment>
<dbReference type="InterPro" id="IPR027417">
    <property type="entry name" value="P-loop_NTPase"/>
</dbReference>
<keyword evidence="4 11" id="KW-0547">Nucleotide-binding</keyword>
<sequence length="679" mass="75703">MAASTAFAGKWESLPTPLTPWILDVIHSMGHSQMTPVQASTIPLFMRHKDVVVEAVTGSGKTLAFVIPILEKLIRRERKLARNEVGALVISPTRELATQIHSIFSLFLDSQPSPRRPSPPPGEASGSDVQLDVTPEYPPPLLIVSSDSPPAQDVQRFLSTGADIVIGTPGRVEEFLLGKGRNIVSVKELEVLVLDEADRLLDLGFQAALTRILTALPKQRRTGLFSATMTDADALSELVRVGLRNPARIVVKVQTKKTKGRAGADGIKADKETVEERRIPANLQNYYMSCRASEKMLQLTRIIRHETQKQQSSRFIVYFATCACVDYFYRVLAPLLPPNTTLYSLHGHLPPSTRTKTLANFTNSPALPSAPSILLATDVAARGLDLPDVDVVIQFDPPTDTKAFSHRCGRTARAGRSGRAWVLLVGREVDYVEFMAVRKIPMKERPRFASDGTPVSHDDTDTDDPEVSSVMDAIRKKALADRALHDKAVKAFVSFARAYSKHDASYIFRVKDLDFVGLAKSFGLLRLPRMPELKDVPKGEWEDAHVDWNSYSYADKAQEAKRLAESAKPLPSVEEVEQRKGLRAEKRKANASWSDKMRRKEERERRREKKDRKRKWERANQAHAGTKRGLGDIDMDGEKGSDEDGGDDWDALAREERLAKRVKKGQLSQTEFDAEFGDL</sequence>
<comment type="function">
    <text evidence="12">RNA helicase.</text>
</comment>
<dbReference type="CDD" id="cd17960">
    <property type="entry name" value="DEADc_DDX55"/>
    <property type="match status" value="1"/>
</dbReference>
<evidence type="ECO:0000256" key="12">
    <source>
        <dbReference type="RuleBase" id="RU365068"/>
    </source>
</evidence>
<proteinExistence type="inferred from homology"/>
<feature type="compositionally biased region" description="Basic and acidic residues" evidence="13">
    <location>
        <begin position="595"/>
        <end position="605"/>
    </location>
</feature>
<feature type="region of interest" description="Disordered" evidence="13">
    <location>
        <begin position="109"/>
        <end position="131"/>
    </location>
</feature>
<evidence type="ECO:0000256" key="13">
    <source>
        <dbReference type="SAM" id="MobiDB-lite"/>
    </source>
</evidence>
<evidence type="ECO:0000256" key="11">
    <source>
        <dbReference type="RuleBase" id="RU000492"/>
    </source>
</evidence>
<dbReference type="InterPro" id="IPR056330">
    <property type="entry name" value="CTT_SPB4"/>
</dbReference>
<dbReference type="PROSITE" id="PS51194">
    <property type="entry name" value="HELICASE_CTER"/>
    <property type="match status" value="1"/>
</dbReference>
<keyword evidence="3" id="KW-0698">rRNA processing</keyword>
<dbReference type="InterPro" id="IPR000629">
    <property type="entry name" value="RNA-helicase_DEAD-box_CS"/>
</dbReference>
<dbReference type="InterPro" id="IPR025313">
    <property type="entry name" value="SPB4-like_CTE"/>
</dbReference>
<evidence type="ECO:0000256" key="7">
    <source>
        <dbReference type="ARBA" id="ARBA00022840"/>
    </source>
</evidence>
<keyword evidence="8 12" id="KW-0694">RNA-binding</keyword>
<dbReference type="GO" id="GO:0016887">
    <property type="term" value="F:ATP hydrolysis activity"/>
    <property type="evidence" value="ECO:0007669"/>
    <property type="project" value="RHEA"/>
</dbReference>
<keyword evidence="5 11" id="KW-0378">Hydrolase</keyword>
<dbReference type="EC" id="3.6.4.13" evidence="12"/>
<keyword evidence="9" id="KW-0175">Coiled coil</keyword>
<protein>
    <recommendedName>
        <fullName evidence="12">ATP-dependent RNA helicase</fullName>
        <ecNumber evidence="12">3.6.4.13</ecNumber>
    </recommendedName>
</protein>
<organism evidence="16">
    <name type="scientific">Dichomitus squalens</name>
    <dbReference type="NCBI Taxonomy" id="114155"/>
    <lineage>
        <taxon>Eukaryota</taxon>
        <taxon>Fungi</taxon>
        <taxon>Dikarya</taxon>
        <taxon>Basidiomycota</taxon>
        <taxon>Agaricomycotina</taxon>
        <taxon>Agaricomycetes</taxon>
        <taxon>Polyporales</taxon>
        <taxon>Polyporaceae</taxon>
        <taxon>Dichomitus</taxon>
    </lineage>
</organism>
<feature type="region of interest" description="Disordered" evidence="13">
    <location>
        <begin position="562"/>
        <end position="651"/>
    </location>
</feature>
<dbReference type="GO" id="GO:0003723">
    <property type="term" value="F:RNA binding"/>
    <property type="evidence" value="ECO:0007669"/>
    <property type="project" value="UniProtKB-UniRule"/>
</dbReference>
<feature type="compositionally biased region" description="Basic residues" evidence="13">
    <location>
        <begin position="606"/>
        <end position="616"/>
    </location>
</feature>
<evidence type="ECO:0000256" key="10">
    <source>
        <dbReference type="ARBA" id="ARBA00038002"/>
    </source>
</evidence>
<dbReference type="SMART" id="SM01178">
    <property type="entry name" value="DUF4217"/>
    <property type="match status" value="1"/>
</dbReference>
<dbReference type="OrthoDB" id="7396459at2759"/>
<evidence type="ECO:0000256" key="5">
    <source>
        <dbReference type="ARBA" id="ARBA00022801"/>
    </source>
</evidence>
<dbReference type="Pfam" id="PF00271">
    <property type="entry name" value="Helicase_C"/>
    <property type="match status" value="1"/>
</dbReference>
<feature type="domain" description="Helicase ATP-binding" evidence="14">
    <location>
        <begin position="42"/>
        <end position="247"/>
    </location>
</feature>
<dbReference type="GO" id="GO:0003724">
    <property type="term" value="F:RNA helicase activity"/>
    <property type="evidence" value="ECO:0007669"/>
    <property type="project" value="UniProtKB-EC"/>
</dbReference>
<dbReference type="InterPro" id="IPR011545">
    <property type="entry name" value="DEAD/DEAH_box_helicase_dom"/>
</dbReference>
<dbReference type="SUPFAM" id="SSF52540">
    <property type="entry name" value="P-loop containing nucleoside triphosphate hydrolases"/>
    <property type="match status" value="1"/>
</dbReference>
<dbReference type="GO" id="GO:0006364">
    <property type="term" value="P:rRNA processing"/>
    <property type="evidence" value="ECO:0007669"/>
    <property type="project" value="UniProtKB-KW"/>
</dbReference>
<evidence type="ECO:0000256" key="3">
    <source>
        <dbReference type="ARBA" id="ARBA00022552"/>
    </source>
</evidence>